<feature type="coiled-coil region" evidence="1">
    <location>
        <begin position="356"/>
        <end position="383"/>
    </location>
</feature>
<name>A0A078AMW6_STYLE</name>
<gene>
    <name evidence="3" type="primary">Contig17944.g19073</name>
    <name evidence="3" type="ORF">STYLEM_11750</name>
</gene>
<reference evidence="3 4" key="1">
    <citation type="submission" date="2014-06" db="EMBL/GenBank/DDBJ databases">
        <authorList>
            <person name="Swart Estienne"/>
        </authorList>
    </citation>
    <scope>NUCLEOTIDE SEQUENCE [LARGE SCALE GENOMIC DNA]</scope>
    <source>
        <strain evidence="3 4">130c</strain>
    </source>
</reference>
<dbReference type="OMA" id="TATHQTI"/>
<evidence type="ECO:0000313" key="3">
    <source>
        <dbReference type="EMBL" id="CDW82717.1"/>
    </source>
</evidence>
<sequence length="533" mass="63052">MSCKGQSSLKGSFINQGNTGLNSKYQSITNTPKELYQKIQQHIVEDGLQNFNSQQNSAKKYNPFKRAQPQVQVENLESPLAQKQNQNPHIDDAKVRRQRQDTIHQKNKVKNNFNQTQLVRPNSFFNSEQSNNNLNHQDQFQYQQNMCHLDEQNYLYENQKGKQLENYQLENIRVENHEFDESKSSADLSEQDLSPRESYFSQPSRNIESQLSQNHQQRLKNDLDYDFSNYRSPAKNISTINSDAIQIQNISTYGRADTVTLDEHFQKFRPKPQNHRNYEKNLQIMTDDFKKNSSTSIVESIFKDYDKFDTPSFTATHQTIDYKQRQDSIMSQNTSPTRVQQNQKFESLITSKIEHLEDAIKIKRKLEQRNKQLRTKIRTNQEDSSALQKVHQVQLDQFKAQNASNNKLLQLIQKVKQQIVEVSLSLIEQRENTQNELIKLDEDQIIQKHKCELIKEQIKQDKDYYMRDIDIQKSQVQLINSQIEEREIQIQKYQVNKRQKQYIENDKVKIAINQMKRLDIYDKLSKQMNASKF</sequence>
<keyword evidence="1" id="KW-0175">Coiled coil</keyword>
<proteinExistence type="predicted"/>
<protein>
    <submittedName>
        <fullName evidence="3">Uncharacterized protein</fullName>
    </submittedName>
</protein>
<accession>A0A078AMW6</accession>
<evidence type="ECO:0000313" key="4">
    <source>
        <dbReference type="Proteomes" id="UP000039865"/>
    </source>
</evidence>
<feature type="compositionally biased region" description="Polar residues" evidence="2">
    <location>
        <begin position="199"/>
        <end position="216"/>
    </location>
</feature>
<dbReference type="InParanoid" id="A0A078AMW6"/>
<feature type="region of interest" description="Disordered" evidence="2">
    <location>
        <begin position="178"/>
        <end position="216"/>
    </location>
</feature>
<dbReference type="AlphaFoldDB" id="A0A078AMW6"/>
<feature type="region of interest" description="Disordered" evidence="2">
    <location>
        <begin position="1"/>
        <end position="21"/>
    </location>
</feature>
<keyword evidence="4" id="KW-1185">Reference proteome</keyword>
<organism evidence="3 4">
    <name type="scientific">Stylonychia lemnae</name>
    <name type="common">Ciliate</name>
    <dbReference type="NCBI Taxonomy" id="5949"/>
    <lineage>
        <taxon>Eukaryota</taxon>
        <taxon>Sar</taxon>
        <taxon>Alveolata</taxon>
        <taxon>Ciliophora</taxon>
        <taxon>Intramacronucleata</taxon>
        <taxon>Spirotrichea</taxon>
        <taxon>Stichotrichia</taxon>
        <taxon>Sporadotrichida</taxon>
        <taxon>Oxytrichidae</taxon>
        <taxon>Stylonychinae</taxon>
        <taxon>Stylonychia</taxon>
    </lineage>
</organism>
<dbReference type="EMBL" id="CCKQ01011179">
    <property type="protein sequence ID" value="CDW82717.1"/>
    <property type="molecule type" value="Genomic_DNA"/>
</dbReference>
<evidence type="ECO:0000256" key="1">
    <source>
        <dbReference type="SAM" id="Coils"/>
    </source>
</evidence>
<dbReference type="Proteomes" id="UP000039865">
    <property type="component" value="Unassembled WGS sequence"/>
</dbReference>
<evidence type="ECO:0000256" key="2">
    <source>
        <dbReference type="SAM" id="MobiDB-lite"/>
    </source>
</evidence>